<organism evidence="1 2">
    <name type="scientific">Planotetraspora phitsanulokensis</name>
    <dbReference type="NCBI Taxonomy" id="575192"/>
    <lineage>
        <taxon>Bacteria</taxon>
        <taxon>Bacillati</taxon>
        <taxon>Actinomycetota</taxon>
        <taxon>Actinomycetes</taxon>
        <taxon>Streptosporangiales</taxon>
        <taxon>Streptosporangiaceae</taxon>
        <taxon>Planotetraspora</taxon>
    </lineage>
</organism>
<gene>
    <name evidence="1" type="ORF">Pph01_57550</name>
</gene>
<reference evidence="1 2" key="1">
    <citation type="submission" date="2021-01" db="EMBL/GenBank/DDBJ databases">
        <title>Whole genome shotgun sequence of Planotetraspora phitsanulokensis NBRC 104273.</title>
        <authorList>
            <person name="Komaki H."/>
            <person name="Tamura T."/>
        </authorList>
    </citation>
    <scope>NUCLEOTIDE SEQUENCE [LARGE SCALE GENOMIC DNA]</scope>
    <source>
        <strain evidence="1 2">NBRC 104273</strain>
    </source>
</reference>
<dbReference type="Proteomes" id="UP000622547">
    <property type="component" value="Unassembled WGS sequence"/>
</dbReference>
<evidence type="ECO:0000313" key="2">
    <source>
        <dbReference type="Proteomes" id="UP000622547"/>
    </source>
</evidence>
<sequence length="73" mass="8059">MAMLARDSSTAASSRLLSTDVAIDCMRKTPSTATTAIEITSVLVTTLSWSERRQIRRTLPAARRARLRTPRAI</sequence>
<proteinExistence type="predicted"/>
<accession>A0A8J3UBT8</accession>
<evidence type="ECO:0000313" key="1">
    <source>
        <dbReference type="EMBL" id="GII40752.1"/>
    </source>
</evidence>
<protein>
    <submittedName>
        <fullName evidence="1">Uncharacterized protein</fullName>
    </submittedName>
</protein>
<comment type="caution">
    <text evidence="1">The sequence shown here is derived from an EMBL/GenBank/DDBJ whole genome shotgun (WGS) entry which is preliminary data.</text>
</comment>
<keyword evidence="2" id="KW-1185">Reference proteome</keyword>
<name>A0A8J3UBT8_9ACTN</name>
<dbReference type="EMBL" id="BOOP01000028">
    <property type="protein sequence ID" value="GII40752.1"/>
    <property type="molecule type" value="Genomic_DNA"/>
</dbReference>
<dbReference type="AlphaFoldDB" id="A0A8J3UBT8"/>